<dbReference type="Pfam" id="PF01544">
    <property type="entry name" value="CorA"/>
    <property type="match status" value="1"/>
</dbReference>
<comment type="caution">
    <text evidence="7">The sequence shown here is derived from an EMBL/GenBank/DDBJ whole genome shotgun (WGS) entry which is preliminary data.</text>
</comment>
<evidence type="ECO:0000256" key="2">
    <source>
        <dbReference type="ARBA" id="ARBA00022692"/>
    </source>
</evidence>
<reference evidence="7 8" key="1">
    <citation type="submission" date="2024-04" db="EMBL/GenBank/DDBJ databases">
        <title>Phyllosticta paracitricarpa is synonymous to the EU quarantine fungus P. citricarpa based on phylogenomic analyses.</title>
        <authorList>
            <consortium name="Lawrence Berkeley National Laboratory"/>
            <person name="Van Ingen-Buijs V.A."/>
            <person name="Van Westerhoven A.C."/>
            <person name="Haridas S."/>
            <person name="Skiadas P."/>
            <person name="Martin F."/>
            <person name="Groenewald J.Z."/>
            <person name="Crous P.W."/>
            <person name="Seidl M.F."/>
        </authorList>
    </citation>
    <scope>NUCLEOTIDE SEQUENCE [LARGE SCALE GENOMIC DNA]</scope>
    <source>
        <strain evidence="7 8">CBS 123374</strain>
    </source>
</reference>
<accession>A0ABR1YTR9</accession>
<feature type="region of interest" description="Disordered" evidence="5">
    <location>
        <begin position="167"/>
        <end position="189"/>
    </location>
</feature>
<dbReference type="InterPro" id="IPR045863">
    <property type="entry name" value="CorA_TM1_TM2"/>
</dbReference>
<keyword evidence="3 6" id="KW-1133">Transmembrane helix</keyword>
<evidence type="ECO:0000256" key="5">
    <source>
        <dbReference type="SAM" id="MobiDB-lite"/>
    </source>
</evidence>
<keyword evidence="4 6" id="KW-0472">Membrane</keyword>
<evidence type="ECO:0000313" key="8">
    <source>
        <dbReference type="Proteomes" id="UP001492380"/>
    </source>
</evidence>
<protein>
    <submittedName>
        <fullName evidence="7">Uncharacterized protein</fullName>
    </submittedName>
</protein>
<comment type="subcellular location">
    <subcellularLocation>
        <location evidence="1">Membrane</location>
        <topology evidence="1">Multi-pass membrane protein</topology>
    </subcellularLocation>
</comment>
<evidence type="ECO:0000256" key="4">
    <source>
        <dbReference type="ARBA" id="ARBA00023136"/>
    </source>
</evidence>
<dbReference type="Proteomes" id="UP001492380">
    <property type="component" value="Unassembled WGS sequence"/>
</dbReference>
<dbReference type="Gene3D" id="1.20.58.340">
    <property type="entry name" value="Magnesium transport protein CorA, transmembrane region"/>
    <property type="match status" value="1"/>
</dbReference>
<name>A0ABR1YTR9_9PEZI</name>
<evidence type="ECO:0000256" key="3">
    <source>
        <dbReference type="ARBA" id="ARBA00022989"/>
    </source>
</evidence>
<feature type="transmembrane region" description="Helical" evidence="6">
    <location>
        <begin position="496"/>
        <end position="518"/>
    </location>
</feature>
<dbReference type="SUPFAM" id="SSF144083">
    <property type="entry name" value="Magnesium transport protein CorA, transmembrane region"/>
    <property type="match status" value="1"/>
</dbReference>
<gene>
    <name evidence="7" type="ORF">HDK90DRAFT_219467</name>
</gene>
<proteinExistence type="predicted"/>
<organism evidence="7 8">
    <name type="scientific">Phyllosticta capitalensis</name>
    <dbReference type="NCBI Taxonomy" id="121624"/>
    <lineage>
        <taxon>Eukaryota</taxon>
        <taxon>Fungi</taxon>
        <taxon>Dikarya</taxon>
        <taxon>Ascomycota</taxon>
        <taxon>Pezizomycotina</taxon>
        <taxon>Dothideomycetes</taxon>
        <taxon>Dothideomycetes incertae sedis</taxon>
        <taxon>Botryosphaeriales</taxon>
        <taxon>Phyllostictaceae</taxon>
        <taxon>Phyllosticta</taxon>
    </lineage>
</organism>
<keyword evidence="8" id="KW-1185">Reference proteome</keyword>
<dbReference type="InterPro" id="IPR002523">
    <property type="entry name" value="MgTranspt_CorA/ZnTranspt_ZntB"/>
</dbReference>
<evidence type="ECO:0000313" key="7">
    <source>
        <dbReference type="EMBL" id="KAK8238244.1"/>
    </source>
</evidence>
<feature type="transmembrane region" description="Helical" evidence="6">
    <location>
        <begin position="466"/>
        <end position="484"/>
    </location>
</feature>
<evidence type="ECO:0000256" key="1">
    <source>
        <dbReference type="ARBA" id="ARBA00004141"/>
    </source>
</evidence>
<dbReference type="EMBL" id="JBBWRZ010000004">
    <property type="protein sequence ID" value="KAK8238244.1"/>
    <property type="molecule type" value="Genomic_DNA"/>
</dbReference>
<evidence type="ECO:0000256" key="6">
    <source>
        <dbReference type="SAM" id="Phobius"/>
    </source>
</evidence>
<keyword evidence="2 6" id="KW-0812">Transmembrane</keyword>
<sequence>MYQYDYYATTELQPSNRRRRRPPKQKRLRPLQDISLADLTTLETQGDVEVFASHNSHGLLDHVYRSGWRHDPRYLNDSEPLFYRFQRSLIVVRPEFERDQKNFPLLSCDDPELPTVDDDFLVHFRRAVSSEPLVFDNYGDANHWDSDDFLFHLPFYYSEHGLVSIKDDSKQSGPKSEASTRPAANPCGDRRLTMESKLRRVQFIREAVATAVFLDPEQRYRKNRVPKRPIQTYKWDEWVTLVVAPKTVLSREKIEQLLEGSDKALPKFFVEKSIEEAKEPWRRFDNAYYFQMQLIVVMFVVLVEKWKENMEYVNCICDDIENELDGNLLNYAYFQKESVETMTRIYRASKNIEVLEKSLFYIVDCKDGIWHKFRFGKQRGIMWDWEKRSEYLRKERRDTALEDYQIRMWKDLLWTFADKQMNSFNRISVRLTERREKLESLRQLLVDLSQTRASLYANRLGEHVNYLTYVSIIFLPLGFCTSLWSMNYDLHSKTAFVVTMSITSVVTLFLIGGLFLGLNYRLGRSSPSSSL</sequence>